<proteinExistence type="predicted"/>
<dbReference type="EMBL" id="FRBN01000014">
    <property type="protein sequence ID" value="SHL45252.1"/>
    <property type="molecule type" value="Genomic_DNA"/>
</dbReference>
<dbReference type="STRING" id="1054996.SAMN05444414_11497"/>
<keyword evidence="2" id="KW-1185">Reference proteome</keyword>
<organism evidence="1 2">
    <name type="scientific">Roseovarius marisflavi</name>
    <dbReference type="NCBI Taxonomy" id="1054996"/>
    <lineage>
        <taxon>Bacteria</taxon>
        <taxon>Pseudomonadati</taxon>
        <taxon>Pseudomonadota</taxon>
        <taxon>Alphaproteobacteria</taxon>
        <taxon>Rhodobacterales</taxon>
        <taxon>Roseobacteraceae</taxon>
        <taxon>Roseovarius</taxon>
    </lineage>
</organism>
<accession>A0A1M7AR54</accession>
<dbReference type="Proteomes" id="UP000184191">
    <property type="component" value="Unassembled WGS sequence"/>
</dbReference>
<protein>
    <submittedName>
        <fullName evidence="1">Uncharacterized protein</fullName>
    </submittedName>
</protein>
<reference evidence="2" key="1">
    <citation type="submission" date="2016-11" db="EMBL/GenBank/DDBJ databases">
        <authorList>
            <person name="Varghese N."/>
            <person name="Submissions S."/>
        </authorList>
    </citation>
    <scope>NUCLEOTIDE SEQUENCE [LARGE SCALE GENOMIC DNA]</scope>
    <source>
        <strain evidence="2">DSM 29327</strain>
    </source>
</reference>
<name>A0A1M7AR54_9RHOB</name>
<evidence type="ECO:0000313" key="2">
    <source>
        <dbReference type="Proteomes" id="UP000184191"/>
    </source>
</evidence>
<dbReference type="AlphaFoldDB" id="A0A1M7AR54"/>
<evidence type="ECO:0000313" key="1">
    <source>
        <dbReference type="EMBL" id="SHL45252.1"/>
    </source>
</evidence>
<sequence>MGEPMHITKVTVCDLKSDMVKRRHSAVVLLENEGGRVTMQSTVTAEEGVDPAALAEALLADAIRQLARLPEYRTGETPITVADGALEGALQGA</sequence>
<gene>
    <name evidence="1" type="ORF">SAMN05444414_11497</name>
</gene>